<gene>
    <name evidence="2" type="ORF">J4709_26200</name>
</gene>
<dbReference type="Proteomes" id="UP000680206">
    <property type="component" value="Unassembled WGS sequence"/>
</dbReference>
<name>A0ABS3RYJ7_9ACTN</name>
<feature type="compositionally biased region" description="Basic and acidic residues" evidence="1">
    <location>
        <begin position="38"/>
        <end position="56"/>
    </location>
</feature>
<keyword evidence="3" id="KW-1185">Reference proteome</keyword>
<proteinExistence type="predicted"/>
<dbReference type="EMBL" id="JAGEPF010000016">
    <property type="protein sequence ID" value="MBO2461080.1"/>
    <property type="molecule type" value="Genomic_DNA"/>
</dbReference>
<reference evidence="2 3" key="1">
    <citation type="submission" date="2021-03" db="EMBL/GenBank/DDBJ databases">
        <title>Actinomadura violae sp. nov., isolated from lichen in Thailand.</title>
        <authorList>
            <person name="Kanchanasin P."/>
            <person name="Saeng-In P."/>
            <person name="Phongsopitanun W."/>
            <person name="Yuki M."/>
            <person name="Kudo T."/>
            <person name="Ohkuma M."/>
            <person name="Tanasupawat S."/>
        </authorList>
    </citation>
    <scope>NUCLEOTIDE SEQUENCE [LARGE SCALE GENOMIC DNA]</scope>
    <source>
        <strain evidence="2 3">LCR2-06</strain>
    </source>
</reference>
<evidence type="ECO:0000313" key="2">
    <source>
        <dbReference type="EMBL" id="MBO2461080.1"/>
    </source>
</evidence>
<accession>A0ABS3RYJ7</accession>
<protein>
    <submittedName>
        <fullName evidence="2">Uncharacterized protein</fullName>
    </submittedName>
</protein>
<feature type="region of interest" description="Disordered" evidence="1">
    <location>
        <begin position="24"/>
        <end position="65"/>
    </location>
</feature>
<evidence type="ECO:0000313" key="3">
    <source>
        <dbReference type="Proteomes" id="UP000680206"/>
    </source>
</evidence>
<sequence length="65" mass="6786">MTTTDPGTTRDRARGRIGTAALAIAGGTRCGPSGTVRADGRERAAGPHPFQEDRYSGETSARRSP</sequence>
<comment type="caution">
    <text evidence="2">The sequence shown here is derived from an EMBL/GenBank/DDBJ whole genome shotgun (WGS) entry which is preliminary data.</text>
</comment>
<dbReference type="RefSeq" id="WP_208244446.1">
    <property type="nucleotide sequence ID" value="NZ_JAGEPF010000016.1"/>
</dbReference>
<evidence type="ECO:0000256" key="1">
    <source>
        <dbReference type="SAM" id="MobiDB-lite"/>
    </source>
</evidence>
<organism evidence="2 3">
    <name type="scientific">Actinomadura violacea</name>
    <dbReference type="NCBI Taxonomy" id="2819934"/>
    <lineage>
        <taxon>Bacteria</taxon>
        <taxon>Bacillati</taxon>
        <taxon>Actinomycetota</taxon>
        <taxon>Actinomycetes</taxon>
        <taxon>Streptosporangiales</taxon>
        <taxon>Thermomonosporaceae</taxon>
        <taxon>Actinomadura</taxon>
    </lineage>
</organism>